<evidence type="ECO:0000259" key="2">
    <source>
        <dbReference type="Pfam" id="PF14661"/>
    </source>
</evidence>
<dbReference type="Pfam" id="PF14661">
    <property type="entry name" value="HAUS6_N"/>
    <property type="match status" value="1"/>
</dbReference>
<dbReference type="GO" id="GO:0051225">
    <property type="term" value="P:spindle assembly"/>
    <property type="evidence" value="ECO:0007669"/>
    <property type="project" value="InterPro"/>
</dbReference>
<dbReference type="PANTHER" id="PTHR16151:SF2">
    <property type="entry name" value="HAUS AUGMIN-LIKE COMPLEX SUBUNIT 6"/>
    <property type="match status" value="1"/>
</dbReference>
<dbReference type="InParanoid" id="D8QPM2"/>
<gene>
    <name evidence="3" type="ORF">SELMODRAFT_402112</name>
</gene>
<dbReference type="GO" id="GO:1990498">
    <property type="term" value="C:mitotic spindle microtubule"/>
    <property type="evidence" value="ECO:0000318"/>
    <property type="project" value="GO_Central"/>
</dbReference>
<evidence type="ECO:0000313" key="4">
    <source>
        <dbReference type="Proteomes" id="UP000001514"/>
    </source>
</evidence>
<dbReference type="KEGG" id="smo:SELMODRAFT_402112"/>
<proteinExistence type="predicted"/>
<feature type="region of interest" description="Disordered" evidence="1">
    <location>
        <begin position="238"/>
        <end position="261"/>
    </location>
</feature>
<dbReference type="InterPro" id="IPR028163">
    <property type="entry name" value="HAUS_6_N"/>
</dbReference>
<dbReference type="GO" id="GO:0000226">
    <property type="term" value="P:microtubule cytoskeleton organization"/>
    <property type="evidence" value="ECO:0000318"/>
    <property type="project" value="GO_Central"/>
</dbReference>
<feature type="compositionally biased region" description="Basic and acidic residues" evidence="1">
    <location>
        <begin position="238"/>
        <end position="258"/>
    </location>
</feature>
<dbReference type="GO" id="GO:0070652">
    <property type="term" value="C:HAUS complex"/>
    <property type="evidence" value="ECO:0007669"/>
    <property type="project" value="InterPro"/>
</dbReference>
<protein>
    <recommendedName>
        <fullName evidence="2">HAUS augmin-like complex subunit 6 N-terminal domain-containing protein</fullName>
    </recommendedName>
</protein>
<dbReference type="eggNOG" id="ENOG502QUMJ">
    <property type="taxonomic scope" value="Eukaryota"/>
</dbReference>
<feature type="region of interest" description="Disordered" evidence="1">
    <location>
        <begin position="379"/>
        <end position="400"/>
    </location>
</feature>
<dbReference type="AlphaFoldDB" id="D8QPM2"/>
<sequence>MENGGPLSKKERWKRRSTECQHSRARRWIASWPLPAFQALLHFLLGTVAFFLTLAASENDFAGVWPIFDAAHSCDFRKIVQGLINELEAQGALPRSSSRVSSLATCCGQRFVELLWQLSAHALREVHGRNFPADVAENPLPASLAEVITQNSHASALLAVTKARIALERRRGASAAMHKQALWSGLAHDVIPERHDKLASGPIEDLIAHRDHRWIGFACDHPPRDECHSKFVSSNDEDCNRQLEKQESDDEARTDRAVKGSSPLDVAEVIRRWTHALQRIHKQAQKLALPNLINAVDACEGHTSITGNVSGAKTTHLKYAGLILQVLISQLKETTPGMEANINKVRQHVNHSAVSSASQAVFAGYSVYSDSALSSQDVTSDCVADDRGTPGPLELAPPSPTLKLPQLPTLFSPFSLLHKGGDDDDLDLRPSSLAFSDHKDYEDDFKELWQAVHEAALSKPVEAATENTSTSNTTSEHYFTPLTVQKESVNPTSTVVSRTRTTTCSGSHINIAMSFAAAQHSHPRDSIRLKRNGCQQS</sequence>
<dbReference type="InterPro" id="IPR026797">
    <property type="entry name" value="HAUS_6"/>
</dbReference>
<dbReference type="FunCoup" id="D8QPM2">
    <property type="interactions" value="2671"/>
</dbReference>
<dbReference type="Proteomes" id="UP000001514">
    <property type="component" value="Unassembled WGS sequence"/>
</dbReference>
<dbReference type="STRING" id="88036.D8QPM2"/>
<evidence type="ECO:0000256" key="1">
    <source>
        <dbReference type="SAM" id="MobiDB-lite"/>
    </source>
</evidence>
<organism evidence="4">
    <name type="scientific">Selaginella moellendorffii</name>
    <name type="common">Spikemoss</name>
    <dbReference type="NCBI Taxonomy" id="88036"/>
    <lineage>
        <taxon>Eukaryota</taxon>
        <taxon>Viridiplantae</taxon>
        <taxon>Streptophyta</taxon>
        <taxon>Embryophyta</taxon>
        <taxon>Tracheophyta</taxon>
        <taxon>Lycopodiopsida</taxon>
        <taxon>Selaginellales</taxon>
        <taxon>Selaginellaceae</taxon>
        <taxon>Selaginella</taxon>
    </lineage>
</organism>
<dbReference type="Gramene" id="EFJ37647">
    <property type="protein sequence ID" value="EFJ37647"/>
    <property type="gene ID" value="SELMODRAFT_402112"/>
</dbReference>
<accession>D8QPM2</accession>
<name>D8QPM2_SELML</name>
<feature type="domain" description="HAUS augmin-like complex subunit 6 N-terminal" evidence="2">
    <location>
        <begin position="36"/>
        <end position="181"/>
    </location>
</feature>
<dbReference type="GO" id="GO:0008017">
    <property type="term" value="F:microtubule binding"/>
    <property type="evidence" value="ECO:0000318"/>
    <property type="project" value="GO_Central"/>
</dbReference>
<dbReference type="PANTHER" id="PTHR16151">
    <property type="entry name" value="HAUS AUGMIN-LIKE COMPLEX SUBUNIT 6"/>
    <property type="match status" value="1"/>
</dbReference>
<reference evidence="3 4" key="1">
    <citation type="journal article" date="2011" name="Science">
        <title>The Selaginella genome identifies genetic changes associated with the evolution of vascular plants.</title>
        <authorList>
            <person name="Banks J.A."/>
            <person name="Nishiyama T."/>
            <person name="Hasebe M."/>
            <person name="Bowman J.L."/>
            <person name="Gribskov M."/>
            <person name="dePamphilis C."/>
            <person name="Albert V.A."/>
            <person name="Aono N."/>
            <person name="Aoyama T."/>
            <person name="Ambrose B.A."/>
            <person name="Ashton N.W."/>
            <person name="Axtell M.J."/>
            <person name="Barker E."/>
            <person name="Barker M.S."/>
            <person name="Bennetzen J.L."/>
            <person name="Bonawitz N.D."/>
            <person name="Chapple C."/>
            <person name="Cheng C."/>
            <person name="Correa L.G."/>
            <person name="Dacre M."/>
            <person name="DeBarry J."/>
            <person name="Dreyer I."/>
            <person name="Elias M."/>
            <person name="Engstrom E.M."/>
            <person name="Estelle M."/>
            <person name="Feng L."/>
            <person name="Finet C."/>
            <person name="Floyd S.K."/>
            <person name="Frommer W.B."/>
            <person name="Fujita T."/>
            <person name="Gramzow L."/>
            <person name="Gutensohn M."/>
            <person name="Harholt J."/>
            <person name="Hattori M."/>
            <person name="Heyl A."/>
            <person name="Hirai T."/>
            <person name="Hiwatashi Y."/>
            <person name="Ishikawa M."/>
            <person name="Iwata M."/>
            <person name="Karol K.G."/>
            <person name="Koehler B."/>
            <person name="Kolukisaoglu U."/>
            <person name="Kubo M."/>
            <person name="Kurata T."/>
            <person name="Lalonde S."/>
            <person name="Li K."/>
            <person name="Li Y."/>
            <person name="Litt A."/>
            <person name="Lyons E."/>
            <person name="Manning G."/>
            <person name="Maruyama T."/>
            <person name="Michael T.P."/>
            <person name="Mikami K."/>
            <person name="Miyazaki S."/>
            <person name="Morinaga S."/>
            <person name="Murata T."/>
            <person name="Mueller-Roeber B."/>
            <person name="Nelson D.R."/>
            <person name="Obara M."/>
            <person name="Oguri Y."/>
            <person name="Olmstead R.G."/>
            <person name="Onodera N."/>
            <person name="Petersen B.L."/>
            <person name="Pils B."/>
            <person name="Prigge M."/>
            <person name="Rensing S.A."/>
            <person name="Riano-Pachon D.M."/>
            <person name="Roberts A.W."/>
            <person name="Sato Y."/>
            <person name="Scheller H.V."/>
            <person name="Schulz B."/>
            <person name="Schulz C."/>
            <person name="Shakirov E.V."/>
            <person name="Shibagaki N."/>
            <person name="Shinohara N."/>
            <person name="Shippen D.E."/>
            <person name="Soerensen I."/>
            <person name="Sotooka R."/>
            <person name="Sugimoto N."/>
            <person name="Sugita M."/>
            <person name="Sumikawa N."/>
            <person name="Tanurdzic M."/>
            <person name="Theissen G."/>
            <person name="Ulvskov P."/>
            <person name="Wakazuki S."/>
            <person name="Weng J.K."/>
            <person name="Willats W.W."/>
            <person name="Wipf D."/>
            <person name="Wolf P.G."/>
            <person name="Yang L."/>
            <person name="Zimmer A.D."/>
            <person name="Zhu Q."/>
            <person name="Mitros T."/>
            <person name="Hellsten U."/>
            <person name="Loque D."/>
            <person name="Otillar R."/>
            <person name="Salamov A."/>
            <person name="Schmutz J."/>
            <person name="Shapiro H."/>
            <person name="Lindquist E."/>
            <person name="Lucas S."/>
            <person name="Rokhsar D."/>
            <person name="Grigoriev I.V."/>
        </authorList>
    </citation>
    <scope>NUCLEOTIDE SEQUENCE [LARGE SCALE GENOMIC DNA]</scope>
</reference>
<dbReference type="EMBL" id="GL377565">
    <property type="protein sequence ID" value="EFJ37647.1"/>
    <property type="molecule type" value="Genomic_DNA"/>
</dbReference>
<dbReference type="HOGENOM" id="CLU_023157_0_0_1"/>
<keyword evidence="4" id="KW-1185">Reference proteome</keyword>
<evidence type="ECO:0000313" key="3">
    <source>
        <dbReference type="EMBL" id="EFJ37647.1"/>
    </source>
</evidence>